<dbReference type="EMBL" id="QNRT01000001">
    <property type="protein sequence ID" value="RBP52691.1"/>
    <property type="molecule type" value="Genomic_DNA"/>
</dbReference>
<evidence type="ECO:0000313" key="3">
    <source>
        <dbReference type="Proteomes" id="UP000253083"/>
    </source>
</evidence>
<dbReference type="SUPFAM" id="SSF51197">
    <property type="entry name" value="Clavaminate synthase-like"/>
    <property type="match status" value="1"/>
</dbReference>
<dbReference type="Proteomes" id="UP000253083">
    <property type="component" value="Unassembled WGS sequence"/>
</dbReference>
<dbReference type="AlphaFoldDB" id="A0A395JM25"/>
<sequence>MFELTRRGHKLGNAPSENTPQTRTNKSAWQAGYVSLLPAVCHDQIPLNFDSIQQSETLVQAILNEEQCDQILDHAPYRSRLEPMFENLGSAINEGDDQEIETVLFDAMDDENCIAEDLWMKVSWLSFHDEDASLRFRFSFGIDLAEDVAADPHRQEYAAKLADAVFPESTIITDNPTLLRKLEEIVDSPSIRFVERIVYFNAPSGGAYLHHDLERGHAGVVYAQLTGHTYWLALPRSALIDEIIAFVDANSLPSSISSEMRTELILLVKQPIRLAQELDSFANSSLIHLINETQGFVQHLLARGFGTHVAPGDVLLLPQTNVESCCWHSVFCVGDEMGQALSFAIRVDN</sequence>
<evidence type="ECO:0000256" key="1">
    <source>
        <dbReference type="SAM" id="MobiDB-lite"/>
    </source>
</evidence>
<accession>A0A395JM25</accession>
<gene>
    <name evidence="2" type="ORF">DFR28_10173</name>
</gene>
<dbReference type="RefSeq" id="WP_113952319.1">
    <property type="nucleotide sequence ID" value="NZ_QNRT01000001.1"/>
</dbReference>
<dbReference type="OrthoDB" id="5289647at2"/>
<evidence type="ECO:0000313" key="2">
    <source>
        <dbReference type="EMBL" id="RBP52691.1"/>
    </source>
</evidence>
<feature type="region of interest" description="Disordered" evidence="1">
    <location>
        <begin position="1"/>
        <end position="25"/>
    </location>
</feature>
<reference evidence="2 3" key="1">
    <citation type="submission" date="2018-06" db="EMBL/GenBank/DDBJ databases">
        <title>Genomic Encyclopedia of Type Strains, Phase IV (KMG-IV): sequencing the most valuable type-strain genomes for metagenomic binning, comparative biology and taxonomic classification.</title>
        <authorList>
            <person name="Goeker M."/>
        </authorList>
    </citation>
    <scope>NUCLEOTIDE SEQUENCE [LARGE SCALE GENOMIC DNA]</scope>
    <source>
        <strain evidence="2 3">DSM 24032</strain>
    </source>
</reference>
<organism evidence="2 3">
    <name type="scientific">Arenicella xantha</name>
    <dbReference type="NCBI Taxonomy" id="644221"/>
    <lineage>
        <taxon>Bacteria</taxon>
        <taxon>Pseudomonadati</taxon>
        <taxon>Pseudomonadota</taxon>
        <taxon>Gammaproteobacteria</taxon>
        <taxon>Arenicellales</taxon>
        <taxon>Arenicellaceae</taxon>
        <taxon>Arenicella</taxon>
    </lineage>
</organism>
<protein>
    <submittedName>
        <fullName evidence="2">Uncharacterized protein</fullName>
    </submittedName>
</protein>
<proteinExistence type="predicted"/>
<feature type="compositionally biased region" description="Polar residues" evidence="1">
    <location>
        <begin position="15"/>
        <end position="25"/>
    </location>
</feature>
<keyword evidence="3" id="KW-1185">Reference proteome</keyword>
<name>A0A395JM25_9GAMM</name>
<comment type="caution">
    <text evidence="2">The sequence shown here is derived from an EMBL/GenBank/DDBJ whole genome shotgun (WGS) entry which is preliminary data.</text>
</comment>
<dbReference type="InParanoid" id="A0A395JM25"/>